<protein>
    <submittedName>
        <fullName evidence="1">Uncharacterized protein</fullName>
    </submittedName>
</protein>
<evidence type="ECO:0000313" key="2">
    <source>
        <dbReference type="Proteomes" id="UP000464658"/>
    </source>
</evidence>
<proteinExistence type="predicted"/>
<evidence type="ECO:0000313" key="1">
    <source>
        <dbReference type="EMBL" id="BBP93441.1"/>
    </source>
</evidence>
<accession>A0A5S9MKG1</accession>
<reference evidence="1 2" key="1">
    <citation type="submission" date="2019-12" db="EMBL/GenBank/DDBJ databases">
        <title>Full genome sequence of a Bacillus safensis strain isolated from commercially available natto in Indonesia.</title>
        <authorList>
            <person name="Yoshida M."/>
            <person name="Uomi M."/>
            <person name="Waturangi D."/>
            <person name="Ekaputri J.J."/>
            <person name="Setiamarga D.H.E."/>
        </authorList>
    </citation>
    <scope>NUCLEOTIDE SEQUENCE [LARGE SCALE GENOMIC DNA]</scope>
    <source>
        <strain evidence="1 2">IDN1</strain>
    </source>
</reference>
<dbReference type="EMBL" id="AP021906">
    <property type="protein sequence ID" value="BBP93441.1"/>
    <property type="molecule type" value="Genomic_DNA"/>
</dbReference>
<sequence>MKIELEFEQEVTNYYKWLDQKKNELKQLSVYSINGYYFFFR</sequence>
<organism evidence="1 2">
    <name type="scientific">Bacillus safensis</name>
    <dbReference type="NCBI Taxonomy" id="561879"/>
    <lineage>
        <taxon>Bacteria</taxon>
        <taxon>Bacillati</taxon>
        <taxon>Bacillota</taxon>
        <taxon>Bacilli</taxon>
        <taxon>Bacillales</taxon>
        <taxon>Bacillaceae</taxon>
        <taxon>Bacillus</taxon>
    </lineage>
</organism>
<dbReference type="AlphaFoldDB" id="A0A5S9MKG1"/>
<gene>
    <name evidence="1" type="ORF">BsIDN1_70590</name>
</gene>
<name>A0A5S9MKG1_BACIA</name>
<dbReference type="Proteomes" id="UP000464658">
    <property type="component" value="Chromosome"/>
</dbReference>